<gene>
    <name evidence="2" type="ORF">D9756_002007</name>
</gene>
<sequence>MGLTSYPYIEGTSLRPSNEYTSILTVLIESYALVVVVTLGKVISSVVFDIQRPAEIVFSGAHTNCSPKEHGIEIQNIKSRPCNGTGKMMAQIIRPYEFLASSRDDSTT</sequence>
<reference evidence="2 3" key="1">
    <citation type="journal article" date="2020" name="ISME J.">
        <title>Uncovering the hidden diversity of litter-decomposition mechanisms in mushroom-forming fungi.</title>
        <authorList>
            <person name="Floudas D."/>
            <person name="Bentzer J."/>
            <person name="Ahren D."/>
            <person name="Johansson T."/>
            <person name="Persson P."/>
            <person name="Tunlid A."/>
        </authorList>
    </citation>
    <scope>NUCLEOTIDE SEQUENCE [LARGE SCALE GENOMIC DNA]</scope>
    <source>
        <strain evidence="2 3">CBS 146.42</strain>
    </source>
</reference>
<evidence type="ECO:0000256" key="1">
    <source>
        <dbReference type="SAM" id="Phobius"/>
    </source>
</evidence>
<comment type="caution">
    <text evidence="2">The sequence shown here is derived from an EMBL/GenBank/DDBJ whole genome shotgun (WGS) entry which is preliminary data.</text>
</comment>
<keyword evidence="3" id="KW-1185">Reference proteome</keyword>
<dbReference type="Proteomes" id="UP000559027">
    <property type="component" value="Unassembled WGS sequence"/>
</dbReference>
<keyword evidence="1" id="KW-0472">Membrane</keyword>
<evidence type="ECO:0000313" key="3">
    <source>
        <dbReference type="Proteomes" id="UP000559027"/>
    </source>
</evidence>
<dbReference type="OrthoDB" id="2796825at2759"/>
<organism evidence="2 3">
    <name type="scientific">Leucocoprinus leucothites</name>
    <dbReference type="NCBI Taxonomy" id="201217"/>
    <lineage>
        <taxon>Eukaryota</taxon>
        <taxon>Fungi</taxon>
        <taxon>Dikarya</taxon>
        <taxon>Basidiomycota</taxon>
        <taxon>Agaricomycotina</taxon>
        <taxon>Agaricomycetes</taxon>
        <taxon>Agaricomycetidae</taxon>
        <taxon>Agaricales</taxon>
        <taxon>Agaricineae</taxon>
        <taxon>Agaricaceae</taxon>
        <taxon>Leucocoprinus</taxon>
    </lineage>
</organism>
<protein>
    <submittedName>
        <fullName evidence="2">Uncharacterized protein</fullName>
    </submittedName>
</protein>
<dbReference type="EMBL" id="JAACJO010000002">
    <property type="protein sequence ID" value="KAF5362346.1"/>
    <property type="molecule type" value="Genomic_DNA"/>
</dbReference>
<keyword evidence="1" id="KW-1133">Transmembrane helix</keyword>
<name>A0A8H5LM80_9AGAR</name>
<accession>A0A8H5LM80</accession>
<feature type="transmembrane region" description="Helical" evidence="1">
    <location>
        <begin position="20"/>
        <end position="43"/>
    </location>
</feature>
<evidence type="ECO:0000313" key="2">
    <source>
        <dbReference type="EMBL" id="KAF5362346.1"/>
    </source>
</evidence>
<proteinExistence type="predicted"/>
<keyword evidence="1" id="KW-0812">Transmembrane</keyword>
<dbReference type="AlphaFoldDB" id="A0A8H5LM80"/>